<dbReference type="OrthoDB" id="6362633at2759"/>
<dbReference type="Gene3D" id="3.40.50.300">
    <property type="entry name" value="P-loop containing nucleotide triphosphate hydrolases"/>
    <property type="match status" value="2"/>
</dbReference>
<dbReference type="VEuPathDB" id="FungiDB:PV09_07198"/>
<dbReference type="Pfam" id="PF00485">
    <property type="entry name" value="PRK"/>
    <property type="match status" value="1"/>
</dbReference>
<dbReference type="RefSeq" id="XP_016211309.1">
    <property type="nucleotide sequence ID" value="XM_016360937.1"/>
</dbReference>
<dbReference type="AlphaFoldDB" id="A0A0D2A4P8"/>
<dbReference type="GO" id="GO:0016301">
    <property type="term" value="F:kinase activity"/>
    <property type="evidence" value="ECO:0007669"/>
    <property type="project" value="InterPro"/>
</dbReference>
<dbReference type="HOGENOM" id="CLU_067202_1_1_1"/>
<dbReference type="InterPro" id="IPR006083">
    <property type="entry name" value="PRK/URK"/>
</dbReference>
<evidence type="ECO:0000259" key="1">
    <source>
        <dbReference type="Pfam" id="PF00485"/>
    </source>
</evidence>
<gene>
    <name evidence="2" type="ORF">PV09_07198</name>
</gene>
<protein>
    <recommendedName>
        <fullName evidence="1">Phosphoribulokinase/uridine kinase domain-containing protein</fullName>
    </recommendedName>
</protein>
<dbReference type="Proteomes" id="UP000053259">
    <property type="component" value="Unassembled WGS sequence"/>
</dbReference>
<dbReference type="InParanoid" id="A0A0D2A4P8"/>
<dbReference type="SUPFAM" id="SSF52540">
    <property type="entry name" value="P-loop containing nucleoside triphosphate hydrolases"/>
    <property type="match status" value="1"/>
</dbReference>
<name>A0A0D2A4P8_9PEZI</name>
<dbReference type="FunCoup" id="A0A0D2A4P8">
    <property type="interactions" value="7"/>
</dbReference>
<dbReference type="GO" id="GO:0005524">
    <property type="term" value="F:ATP binding"/>
    <property type="evidence" value="ECO:0007669"/>
    <property type="project" value="InterPro"/>
</dbReference>
<keyword evidence="3" id="KW-1185">Reference proteome</keyword>
<accession>A0A0D2A4P8</accession>
<feature type="domain" description="Phosphoribulokinase/uridine kinase" evidence="1">
    <location>
        <begin position="38"/>
        <end position="198"/>
    </location>
</feature>
<dbReference type="STRING" id="253628.A0A0D2A4P8"/>
<dbReference type="InterPro" id="IPR027417">
    <property type="entry name" value="P-loop_NTPase"/>
</dbReference>
<dbReference type="EMBL" id="KN847555">
    <property type="protein sequence ID" value="KIW01440.1"/>
    <property type="molecule type" value="Genomic_DNA"/>
</dbReference>
<sequence>MPHFDETDSVERIAETLYERLVALKSQNAVDSTRRILVAVAGVPGSGKTTITTALSKLYESREGKALTILPMDGFHYSRAVLQTMPDPHTAFQRRGAAFTFDVKSFIQLVRRLRNEPVTKQHCQESSFKAPSFDHAVKDPVEDDIQLSSAESLIILEGNYLLLDEDPWNEIATLVDEKWFVDAPESVAKERVVQRHLAAGIEKDRAAAEVRVRNNDLLNGRIIRDKLIKPDLVINN</sequence>
<dbReference type="GeneID" id="27315171"/>
<organism evidence="2 3">
    <name type="scientific">Verruconis gallopava</name>
    <dbReference type="NCBI Taxonomy" id="253628"/>
    <lineage>
        <taxon>Eukaryota</taxon>
        <taxon>Fungi</taxon>
        <taxon>Dikarya</taxon>
        <taxon>Ascomycota</taxon>
        <taxon>Pezizomycotina</taxon>
        <taxon>Dothideomycetes</taxon>
        <taxon>Pleosporomycetidae</taxon>
        <taxon>Venturiales</taxon>
        <taxon>Sympoventuriaceae</taxon>
        <taxon>Verruconis</taxon>
    </lineage>
</organism>
<proteinExistence type="predicted"/>
<evidence type="ECO:0000313" key="3">
    <source>
        <dbReference type="Proteomes" id="UP000053259"/>
    </source>
</evidence>
<evidence type="ECO:0000313" key="2">
    <source>
        <dbReference type="EMBL" id="KIW01440.1"/>
    </source>
</evidence>
<reference evidence="2 3" key="1">
    <citation type="submission" date="2015-01" db="EMBL/GenBank/DDBJ databases">
        <title>The Genome Sequence of Ochroconis gallopava CBS43764.</title>
        <authorList>
            <consortium name="The Broad Institute Genomics Platform"/>
            <person name="Cuomo C."/>
            <person name="de Hoog S."/>
            <person name="Gorbushina A."/>
            <person name="Stielow B."/>
            <person name="Teixiera M."/>
            <person name="Abouelleil A."/>
            <person name="Chapman S.B."/>
            <person name="Priest M."/>
            <person name="Young S.K."/>
            <person name="Wortman J."/>
            <person name="Nusbaum C."/>
            <person name="Birren B."/>
        </authorList>
    </citation>
    <scope>NUCLEOTIDE SEQUENCE [LARGE SCALE GENOMIC DNA]</scope>
    <source>
        <strain evidence="2 3">CBS 43764</strain>
    </source>
</reference>
<dbReference type="PANTHER" id="PTHR10285">
    <property type="entry name" value="URIDINE KINASE"/>
    <property type="match status" value="1"/>
</dbReference>